<reference evidence="2" key="2">
    <citation type="submission" date="2014-03" db="EMBL/GenBank/DDBJ databases">
        <authorList>
            <person name="Urmite Genomes"/>
        </authorList>
    </citation>
    <scope>NUCLEOTIDE SEQUENCE</scope>
    <source>
        <strain evidence="2">S1</strain>
    </source>
</reference>
<keyword evidence="3" id="KW-1185">Reference proteome</keyword>
<accession>W9APR6</accession>
<evidence type="ECO:0000313" key="2">
    <source>
        <dbReference type="EMBL" id="CDO04596.1"/>
    </source>
</evidence>
<protein>
    <submittedName>
        <fullName evidence="2">Uncharacterized protein</fullName>
    </submittedName>
</protein>
<organism evidence="2 3">
    <name type="scientific">Oceanobacillus picturae</name>
    <dbReference type="NCBI Taxonomy" id="171693"/>
    <lineage>
        <taxon>Bacteria</taxon>
        <taxon>Bacillati</taxon>
        <taxon>Bacillota</taxon>
        <taxon>Bacilli</taxon>
        <taxon>Bacillales</taxon>
        <taxon>Bacillaceae</taxon>
        <taxon>Oceanobacillus</taxon>
    </lineage>
</organism>
<feature type="region of interest" description="Disordered" evidence="1">
    <location>
        <begin position="23"/>
        <end position="48"/>
    </location>
</feature>
<dbReference type="Proteomes" id="UP000028863">
    <property type="component" value="Unassembled WGS sequence"/>
</dbReference>
<proteinExistence type="predicted"/>
<gene>
    <name evidence="2" type="ORF">BN988_03159</name>
</gene>
<comment type="caution">
    <text evidence="2">The sequence shown here is derived from an EMBL/GenBank/DDBJ whole genome shotgun (WGS) entry which is preliminary data.</text>
</comment>
<evidence type="ECO:0000313" key="3">
    <source>
        <dbReference type="Proteomes" id="UP000028863"/>
    </source>
</evidence>
<dbReference type="EMBL" id="CCAX010000003">
    <property type="protein sequence ID" value="CDO04596.1"/>
    <property type="molecule type" value="Genomic_DNA"/>
</dbReference>
<name>W9APR6_9BACI</name>
<sequence length="48" mass="5314">MVNTVTDEKANIKTAIQKAETNQINLSQKSRTHRGDHPVNGMAAFSIF</sequence>
<reference evidence="2" key="1">
    <citation type="submission" date="2014-03" db="EMBL/GenBank/DDBJ databases">
        <title>Draft genome sequencing of Oceanobacillus picturae strain S1 isolated from human gut.</title>
        <authorList>
            <person name="Croce O."/>
            <person name="Lagier J.C."/>
            <person name="Raoult D."/>
        </authorList>
    </citation>
    <scope>NUCLEOTIDE SEQUENCE [LARGE SCALE GENOMIC DNA]</scope>
    <source>
        <strain evidence="2">S1</strain>
    </source>
</reference>
<evidence type="ECO:0000256" key="1">
    <source>
        <dbReference type="SAM" id="MobiDB-lite"/>
    </source>
</evidence>
<dbReference type="AlphaFoldDB" id="W9APR6"/>